<sequence>MVESNVPKKRVLLIDDEARVRAALKSVLEPSYEILQAADAREGLTVFRTEGPDLVLLDVVLPDTDGLAVLQAIRSESKAVPIIMLTGTKSIKTAVDAMKLGAADYLSKPFDIEELRITVDRAMNASELEREVKRLRNQVVQRYAFHNLIGKSHGMQEIYAKIEQVADSRTTVLITGESGTGKELVARALHYNSSRRDRPFVALNCAALPETLIESELFGHEKGAFTDATARRTGQFELANTGTLFLDEIGELSLVTQAKLLRVLQEREFTRVGGVQPIKVDVRIVAATNKNLDELVRKEQFREDLYYRINVIALYLPPLRDRGEDIALLAKHFLAKRLEEEKRQPIEFSKDALEALTRYPWPGNVRELENVVEQALIWSQGASQITSEHLPALLKGDIRSSSLHEDIIAGRVSLEKAVMEFERDIILDALKRTNYVQTHAANLLGISRRMLKYRMDTLGINRPDPHPTASSDDEIKNEPSGSCP</sequence>
<dbReference type="InterPro" id="IPR027417">
    <property type="entry name" value="P-loop_NTPase"/>
</dbReference>
<dbReference type="InterPro" id="IPR003593">
    <property type="entry name" value="AAA+_ATPase"/>
</dbReference>
<dbReference type="Gene3D" id="1.10.10.60">
    <property type="entry name" value="Homeodomain-like"/>
    <property type="match status" value="1"/>
</dbReference>
<evidence type="ECO:0000256" key="4">
    <source>
        <dbReference type="ARBA" id="ARBA00023125"/>
    </source>
</evidence>
<dbReference type="Gene3D" id="3.40.50.300">
    <property type="entry name" value="P-loop containing nucleotide triphosphate hydrolases"/>
    <property type="match status" value="1"/>
</dbReference>
<dbReference type="SUPFAM" id="SSF52540">
    <property type="entry name" value="P-loop containing nucleoside triphosphate hydrolases"/>
    <property type="match status" value="1"/>
</dbReference>
<dbReference type="InterPro" id="IPR001789">
    <property type="entry name" value="Sig_transdc_resp-reg_receiver"/>
</dbReference>
<evidence type="ECO:0000256" key="1">
    <source>
        <dbReference type="ARBA" id="ARBA00022741"/>
    </source>
</evidence>
<dbReference type="STRING" id="1715989.NITINOP_2814"/>
<dbReference type="GO" id="GO:0000160">
    <property type="term" value="P:phosphorelay signal transduction system"/>
    <property type="evidence" value="ECO:0007669"/>
    <property type="project" value="InterPro"/>
</dbReference>
<name>A0A0S4KX36_9BACT</name>
<dbReference type="InterPro" id="IPR002078">
    <property type="entry name" value="Sigma_54_int"/>
</dbReference>
<keyword evidence="1" id="KW-0547">Nucleotide-binding</keyword>
<evidence type="ECO:0000313" key="11">
    <source>
        <dbReference type="Proteomes" id="UP000066284"/>
    </source>
</evidence>
<accession>A0A0S4KX36</accession>
<dbReference type="PANTHER" id="PTHR32071:SF113">
    <property type="entry name" value="ALGINATE BIOSYNTHESIS TRANSCRIPTIONAL REGULATORY PROTEIN ALGB"/>
    <property type="match status" value="1"/>
</dbReference>
<keyword evidence="3" id="KW-0805">Transcription regulation</keyword>
<dbReference type="InterPro" id="IPR025944">
    <property type="entry name" value="Sigma_54_int_dom_CS"/>
</dbReference>
<evidence type="ECO:0000259" key="9">
    <source>
        <dbReference type="PROSITE" id="PS50110"/>
    </source>
</evidence>
<keyword evidence="6" id="KW-0597">Phosphoprotein</keyword>
<evidence type="ECO:0000256" key="3">
    <source>
        <dbReference type="ARBA" id="ARBA00023015"/>
    </source>
</evidence>
<dbReference type="Pfam" id="PF00072">
    <property type="entry name" value="Response_reg"/>
    <property type="match status" value="1"/>
</dbReference>
<feature type="modified residue" description="4-aspartylphosphate" evidence="6">
    <location>
        <position position="58"/>
    </location>
</feature>
<dbReference type="Proteomes" id="UP000066284">
    <property type="component" value="Chromosome 1"/>
</dbReference>
<dbReference type="Gene3D" id="1.10.8.60">
    <property type="match status" value="1"/>
</dbReference>
<dbReference type="CDD" id="cd00009">
    <property type="entry name" value="AAA"/>
    <property type="match status" value="1"/>
</dbReference>
<protein>
    <submittedName>
        <fullName evidence="10">Acetoacetate metabolism regulatory protein AtoC</fullName>
    </submittedName>
</protein>
<feature type="domain" description="Sigma-54 factor interaction" evidence="8">
    <location>
        <begin position="148"/>
        <end position="377"/>
    </location>
</feature>
<evidence type="ECO:0000256" key="5">
    <source>
        <dbReference type="ARBA" id="ARBA00023163"/>
    </source>
</evidence>
<dbReference type="SMART" id="SM00382">
    <property type="entry name" value="AAA"/>
    <property type="match status" value="1"/>
</dbReference>
<dbReference type="Pfam" id="PF02954">
    <property type="entry name" value="HTH_8"/>
    <property type="match status" value="1"/>
</dbReference>
<dbReference type="InterPro" id="IPR002197">
    <property type="entry name" value="HTH_Fis"/>
</dbReference>
<evidence type="ECO:0000256" key="2">
    <source>
        <dbReference type="ARBA" id="ARBA00022840"/>
    </source>
</evidence>
<dbReference type="SUPFAM" id="SSF46689">
    <property type="entry name" value="Homeodomain-like"/>
    <property type="match status" value="1"/>
</dbReference>
<organism evidence="10 11">
    <name type="scientific">Candidatus Nitrospira inopinata</name>
    <dbReference type="NCBI Taxonomy" id="1715989"/>
    <lineage>
        <taxon>Bacteria</taxon>
        <taxon>Pseudomonadati</taxon>
        <taxon>Nitrospirota</taxon>
        <taxon>Nitrospiria</taxon>
        <taxon>Nitrospirales</taxon>
        <taxon>Nitrospiraceae</taxon>
        <taxon>Nitrospira</taxon>
    </lineage>
</organism>
<feature type="region of interest" description="Disordered" evidence="7">
    <location>
        <begin position="458"/>
        <end position="484"/>
    </location>
</feature>
<evidence type="ECO:0000256" key="6">
    <source>
        <dbReference type="PROSITE-ProRule" id="PRU00169"/>
    </source>
</evidence>
<dbReference type="AlphaFoldDB" id="A0A0S4KX36"/>
<dbReference type="GO" id="GO:0006355">
    <property type="term" value="P:regulation of DNA-templated transcription"/>
    <property type="evidence" value="ECO:0007669"/>
    <property type="project" value="InterPro"/>
</dbReference>
<keyword evidence="11" id="KW-1185">Reference proteome</keyword>
<dbReference type="SMART" id="SM00448">
    <property type="entry name" value="REC"/>
    <property type="match status" value="1"/>
</dbReference>
<dbReference type="PROSITE" id="PS00688">
    <property type="entry name" value="SIGMA54_INTERACT_3"/>
    <property type="match status" value="1"/>
</dbReference>
<keyword evidence="5" id="KW-0804">Transcription</keyword>
<evidence type="ECO:0000259" key="8">
    <source>
        <dbReference type="PROSITE" id="PS50045"/>
    </source>
</evidence>
<dbReference type="InterPro" id="IPR011006">
    <property type="entry name" value="CheY-like_superfamily"/>
</dbReference>
<dbReference type="Pfam" id="PF00158">
    <property type="entry name" value="Sigma54_activat"/>
    <property type="match status" value="1"/>
</dbReference>
<dbReference type="PANTHER" id="PTHR32071">
    <property type="entry name" value="TRANSCRIPTIONAL REGULATORY PROTEIN"/>
    <property type="match status" value="1"/>
</dbReference>
<dbReference type="GO" id="GO:0043565">
    <property type="term" value="F:sequence-specific DNA binding"/>
    <property type="evidence" value="ECO:0007669"/>
    <property type="project" value="InterPro"/>
</dbReference>
<dbReference type="InterPro" id="IPR025943">
    <property type="entry name" value="Sigma_54_int_dom_ATP-bd_2"/>
</dbReference>
<dbReference type="RefSeq" id="WP_082633818.1">
    <property type="nucleotide sequence ID" value="NZ_LN885086.1"/>
</dbReference>
<dbReference type="PROSITE" id="PS50045">
    <property type="entry name" value="SIGMA54_INTERACT_4"/>
    <property type="match status" value="1"/>
</dbReference>
<dbReference type="PRINTS" id="PR01590">
    <property type="entry name" value="HTHFIS"/>
</dbReference>
<evidence type="ECO:0000256" key="7">
    <source>
        <dbReference type="SAM" id="MobiDB-lite"/>
    </source>
</evidence>
<dbReference type="Gene3D" id="3.40.50.2300">
    <property type="match status" value="1"/>
</dbReference>
<evidence type="ECO:0000313" key="10">
    <source>
        <dbReference type="EMBL" id="CUQ67786.1"/>
    </source>
</evidence>
<dbReference type="EMBL" id="LN885086">
    <property type="protein sequence ID" value="CUQ67786.1"/>
    <property type="molecule type" value="Genomic_DNA"/>
</dbReference>
<dbReference type="FunFam" id="3.40.50.300:FF:000006">
    <property type="entry name" value="DNA-binding transcriptional regulator NtrC"/>
    <property type="match status" value="1"/>
</dbReference>
<gene>
    <name evidence="10" type="primary">atoC</name>
    <name evidence="10" type="ORF">NITINOP_2814</name>
</gene>
<dbReference type="InterPro" id="IPR058031">
    <property type="entry name" value="AAA_lid_NorR"/>
</dbReference>
<dbReference type="OrthoDB" id="9804019at2"/>
<keyword evidence="2" id="KW-0067">ATP-binding</keyword>
<dbReference type="Pfam" id="PF25601">
    <property type="entry name" value="AAA_lid_14"/>
    <property type="match status" value="1"/>
</dbReference>
<dbReference type="InterPro" id="IPR025662">
    <property type="entry name" value="Sigma_54_int_dom_ATP-bd_1"/>
</dbReference>
<dbReference type="PROSITE" id="PS00675">
    <property type="entry name" value="SIGMA54_INTERACT_1"/>
    <property type="match status" value="1"/>
</dbReference>
<dbReference type="InterPro" id="IPR009057">
    <property type="entry name" value="Homeodomain-like_sf"/>
</dbReference>
<dbReference type="GO" id="GO:0005524">
    <property type="term" value="F:ATP binding"/>
    <property type="evidence" value="ECO:0007669"/>
    <property type="project" value="UniProtKB-KW"/>
</dbReference>
<dbReference type="KEGG" id="nio:NITINOP_2814"/>
<proteinExistence type="predicted"/>
<dbReference type="PROSITE" id="PS00676">
    <property type="entry name" value="SIGMA54_INTERACT_2"/>
    <property type="match status" value="1"/>
</dbReference>
<reference evidence="11" key="1">
    <citation type="submission" date="2015-09" db="EMBL/GenBank/DDBJ databases">
        <authorList>
            <person name="Daims H."/>
        </authorList>
    </citation>
    <scope>NUCLEOTIDE SEQUENCE [LARGE SCALE GENOMIC DNA]</scope>
</reference>
<keyword evidence="4" id="KW-0238">DNA-binding</keyword>
<feature type="domain" description="Response regulatory" evidence="9">
    <location>
        <begin position="10"/>
        <end position="123"/>
    </location>
</feature>
<dbReference type="SUPFAM" id="SSF52172">
    <property type="entry name" value="CheY-like"/>
    <property type="match status" value="1"/>
</dbReference>
<dbReference type="PROSITE" id="PS50110">
    <property type="entry name" value="RESPONSE_REGULATORY"/>
    <property type="match status" value="1"/>
</dbReference>